<protein>
    <recommendedName>
        <fullName evidence="1">Xaa-Pro dipeptidyl-peptidase-like domain-containing protein</fullName>
    </recommendedName>
</protein>
<dbReference type="Gene3D" id="2.60.120.260">
    <property type="entry name" value="Galactose-binding domain-like"/>
    <property type="match status" value="1"/>
</dbReference>
<dbReference type="Proteomes" id="UP000251889">
    <property type="component" value="Unassembled WGS sequence"/>
</dbReference>
<evidence type="ECO:0000259" key="1">
    <source>
        <dbReference type="Pfam" id="PF02129"/>
    </source>
</evidence>
<dbReference type="InterPro" id="IPR029058">
    <property type="entry name" value="AB_hydrolase_fold"/>
</dbReference>
<keyword evidence="3" id="KW-1185">Reference proteome</keyword>
<dbReference type="InterPro" id="IPR000383">
    <property type="entry name" value="Xaa-Pro-like_dom"/>
</dbReference>
<proteinExistence type="predicted"/>
<evidence type="ECO:0000313" key="3">
    <source>
        <dbReference type="Proteomes" id="UP000251889"/>
    </source>
</evidence>
<name>A0A364Y7S8_9BACT</name>
<evidence type="ECO:0000313" key="2">
    <source>
        <dbReference type="EMBL" id="RAW02184.1"/>
    </source>
</evidence>
<comment type="caution">
    <text evidence="2">The sequence shown here is derived from an EMBL/GenBank/DDBJ whole genome shotgun (WGS) entry which is preliminary data.</text>
</comment>
<reference evidence="2 3" key="1">
    <citation type="submission" date="2018-06" db="EMBL/GenBank/DDBJ databases">
        <title>Chryseolinea flavus sp. nov., a member of the phylum Bacteroidetes isolated from soil.</title>
        <authorList>
            <person name="Li Y."/>
            <person name="Wang J."/>
        </authorList>
    </citation>
    <scope>NUCLEOTIDE SEQUENCE [LARGE SCALE GENOMIC DNA]</scope>
    <source>
        <strain evidence="2 3">SDU1-6</strain>
    </source>
</reference>
<accession>A0A364Y7S8</accession>
<gene>
    <name evidence="2" type="ORF">DQQ10_06485</name>
</gene>
<sequence length="585" mass="66471">MNKLKWVVLFSMLTNLTVAQHRAFEVDEDVRIAMRDGIVLRGHLSRPKVDRRVPVILRINSYAREKDLSANRYVFQLAANLGYAYAEINIRGTGKSEGERHPFEHDVTDGYDIIDWLSKQSWCDGAVVMGGGSYLGYTQWAALKNPHPALKTIVPMVAAAPGKDMPSLNGMMPNYMMRWMSTFDSPYANDASFDDTERWRKIYNTIYCAGLPTTSIDSLHGRRSEVFQQWLQHPAFDEFWSSKLPSSAAEYRNINIPILSITGFFDSNQRGALYYYNMHTKSNPQHNHYLLIGPYDHATGQNQKHLSRHHYYRFDTTAYVNKVALAAKWYNHVLKNEKLPEQIKDKVNVFVIGDGWRYAKSLGDLAADTIRFHLGEGVLSKQVQRKSKSALPFDSRVINDTLTSRLTYRTAAPFNHTDEFSTVVDGNENYLNQTPILVFDSPKFDRAFDLIGSPVGVMNMSVKGIKDADVEVRYYEVTTEGKSYELSVVAQRLSLIDDKRSVLLDEGRVREFHFDNAYFMAKRIAKGSFVRVTVRIINEAGFQKNYGSGKNVSTESIKDAKQGALNIHFGRKGGSSILLPGKFKE</sequence>
<dbReference type="RefSeq" id="WP_112746007.1">
    <property type="nucleotide sequence ID" value="NZ_QMFY01000002.1"/>
</dbReference>
<dbReference type="AlphaFoldDB" id="A0A364Y7S8"/>
<dbReference type="Gene3D" id="3.40.50.1820">
    <property type="entry name" value="alpha/beta hydrolase"/>
    <property type="match status" value="1"/>
</dbReference>
<feature type="domain" description="Xaa-Pro dipeptidyl-peptidase-like" evidence="1">
    <location>
        <begin position="36"/>
        <end position="298"/>
    </location>
</feature>
<dbReference type="Gene3D" id="1.10.3020.10">
    <property type="entry name" value="alpha-amino acid ester hydrolase ( Helical cap domain)"/>
    <property type="match status" value="1"/>
</dbReference>
<dbReference type="InterPro" id="IPR008979">
    <property type="entry name" value="Galactose-bd-like_sf"/>
</dbReference>
<dbReference type="OrthoDB" id="319764at2"/>
<organism evidence="2 3">
    <name type="scientific">Pseudochryseolinea flava</name>
    <dbReference type="NCBI Taxonomy" id="2059302"/>
    <lineage>
        <taxon>Bacteria</taxon>
        <taxon>Pseudomonadati</taxon>
        <taxon>Bacteroidota</taxon>
        <taxon>Cytophagia</taxon>
        <taxon>Cytophagales</taxon>
        <taxon>Fulvivirgaceae</taxon>
        <taxon>Pseudochryseolinea</taxon>
    </lineage>
</organism>
<dbReference type="GO" id="GO:0016787">
    <property type="term" value="F:hydrolase activity"/>
    <property type="evidence" value="ECO:0007669"/>
    <property type="project" value="InterPro"/>
</dbReference>
<dbReference type="Pfam" id="PF02129">
    <property type="entry name" value="Peptidase_S15"/>
    <property type="match status" value="1"/>
</dbReference>
<dbReference type="EMBL" id="QMFY01000002">
    <property type="protein sequence ID" value="RAW02184.1"/>
    <property type="molecule type" value="Genomic_DNA"/>
</dbReference>
<dbReference type="SUPFAM" id="SSF53474">
    <property type="entry name" value="alpha/beta-Hydrolases"/>
    <property type="match status" value="1"/>
</dbReference>
<dbReference type="InterPro" id="IPR005674">
    <property type="entry name" value="CocE/Ser_esterase"/>
</dbReference>
<dbReference type="NCBIfam" id="TIGR00976">
    <property type="entry name" value="CocE_NonD"/>
    <property type="match status" value="1"/>
</dbReference>
<dbReference type="SUPFAM" id="SSF49785">
    <property type="entry name" value="Galactose-binding domain-like"/>
    <property type="match status" value="1"/>
</dbReference>